<dbReference type="PANTHER" id="PTHR39535:SF2">
    <property type="entry name" value="HTTM DOMAIN-CONTAINING PROTEIN"/>
    <property type="match status" value="1"/>
</dbReference>
<feature type="transmembrane region" description="Helical" evidence="5">
    <location>
        <begin position="125"/>
        <end position="142"/>
    </location>
</feature>
<dbReference type="InterPro" id="IPR011020">
    <property type="entry name" value="HTTM-like"/>
</dbReference>
<evidence type="ECO:0000256" key="1">
    <source>
        <dbReference type="ARBA" id="ARBA00004127"/>
    </source>
</evidence>
<dbReference type="OrthoDB" id="1260738at2"/>
<name>A0A517U367_9BACT</name>
<evidence type="ECO:0000256" key="4">
    <source>
        <dbReference type="ARBA" id="ARBA00023136"/>
    </source>
</evidence>
<protein>
    <submittedName>
        <fullName evidence="7">Vitamin K-dependent gamma-carboxylase</fullName>
    </submittedName>
</protein>
<evidence type="ECO:0000313" key="7">
    <source>
        <dbReference type="EMBL" id="QDT75068.1"/>
    </source>
</evidence>
<dbReference type="AlphaFoldDB" id="A0A517U367"/>
<evidence type="ECO:0000259" key="6">
    <source>
        <dbReference type="SMART" id="SM00752"/>
    </source>
</evidence>
<proteinExistence type="predicted"/>
<feature type="transmembrane region" description="Helical" evidence="5">
    <location>
        <begin position="225"/>
        <end position="243"/>
    </location>
</feature>
<feature type="domain" description="HTTM-like" evidence="6">
    <location>
        <begin position="11"/>
        <end position="286"/>
    </location>
</feature>
<evidence type="ECO:0000256" key="2">
    <source>
        <dbReference type="ARBA" id="ARBA00022692"/>
    </source>
</evidence>
<evidence type="ECO:0000256" key="5">
    <source>
        <dbReference type="SAM" id="Phobius"/>
    </source>
</evidence>
<feature type="transmembrane region" description="Helical" evidence="5">
    <location>
        <begin position="162"/>
        <end position="181"/>
    </location>
</feature>
<gene>
    <name evidence="7" type="ORF">I41_42770</name>
</gene>
<comment type="subcellular location">
    <subcellularLocation>
        <location evidence="1">Endomembrane system</location>
        <topology evidence="1">Multi-pass membrane protein</topology>
    </subcellularLocation>
</comment>
<sequence>MPRLADYFRSTFGLDLRSLAAMRIGLAGVVLTDLAIRASDFRAMYSSAGFAPVEFVRELQQLPVWSLHLLSGNDAWQALLFGLAALLALAMLVGYGTRLAVIGSWILLTSLQMRLPLVLNAGDTMLRVALFWSMFLPVGEAWSLDARRRRSPAELSQGHPHVSFATFALIVQLAIVYWFAGWAKWNDAWLREDALGNVCKFGLYGLPLGTALSGYPALTQLFSRVTVWLEILGPLLLFIPWQAARLRLIAFTAFVLLHLGIAVTMTVGLFSYAAIAVWLAVLPREFWDRFAAFRWAEPPPPVSMTPITSSRRFGRNFITALCVLSLAIVVYWNVASEVSRHALNSFDRSVRMVGHLTGLRQGWGVFARPPRRDGWFVYQARLQNGELVDLWSGGAEVLQQKPALTSRQFSNHRWRKLHLRLRADSCAPYRQALADYMIRRWNAEHGPSEQVVRLDFYYYSQEFDLAGTPGDHARMTLAQVVAGDEGGNFAEALRDGSEF</sequence>
<keyword evidence="8" id="KW-1185">Reference proteome</keyword>
<dbReference type="GO" id="GO:0012505">
    <property type="term" value="C:endomembrane system"/>
    <property type="evidence" value="ECO:0007669"/>
    <property type="project" value="UniProtKB-SubCell"/>
</dbReference>
<dbReference type="EMBL" id="CP036339">
    <property type="protein sequence ID" value="QDT75068.1"/>
    <property type="molecule type" value="Genomic_DNA"/>
</dbReference>
<feature type="transmembrane region" description="Helical" evidence="5">
    <location>
        <begin position="75"/>
        <end position="92"/>
    </location>
</feature>
<dbReference type="RefSeq" id="WP_145434768.1">
    <property type="nucleotide sequence ID" value="NZ_CP036339.1"/>
</dbReference>
<reference evidence="7 8" key="1">
    <citation type="submission" date="2019-02" db="EMBL/GenBank/DDBJ databases">
        <title>Deep-cultivation of Planctomycetes and their phenomic and genomic characterization uncovers novel biology.</title>
        <authorList>
            <person name="Wiegand S."/>
            <person name="Jogler M."/>
            <person name="Boedeker C."/>
            <person name="Pinto D."/>
            <person name="Vollmers J."/>
            <person name="Rivas-Marin E."/>
            <person name="Kohn T."/>
            <person name="Peeters S.H."/>
            <person name="Heuer A."/>
            <person name="Rast P."/>
            <person name="Oberbeckmann S."/>
            <person name="Bunk B."/>
            <person name="Jeske O."/>
            <person name="Meyerdierks A."/>
            <person name="Storesund J.E."/>
            <person name="Kallscheuer N."/>
            <person name="Luecker S."/>
            <person name="Lage O.M."/>
            <person name="Pohl T."/>
            <person name="Merkel B.J."/>
            <person name="Hornburger P."/>
            <person name="Mueller R.-W."/>
            <person name="Bruemmer F."/>
            <person name="Labrenz M."/>
            <person name="Spormann A.M."/>
            <person name="Op den Camp H."/>
            <person name="Overmann J."/>
            <person name="Amann R."/>
            <person name="Jetten M.S.M."/>
            <person name="Mascher T."/>
            <person name="Medema M.H."/>
            <person name="Devos D.P."/>
            <person name="Kaster A.-K."/>
            <person name="Ovreas L."/>
            <person name="Rohde M."/>
            <person name="Galperin M.Y."/>
            <person name="Jogler C."/>
        </authorList>
    </citation>
    <scope>NUCLEOTIDE SEQUENCE [LARGE SCALE GENOMIC DNA]</scope>
    <source>
        <strain evidence="7 8">I41</strain>
    </source>
</reference>
<keyword evidence="3 5" id="KW-1133">Transmembrane helix</keyword>
<keyword evidence="4 5" id="KW-0472">Membrane</keyword>
<accession>A0A517U367</accession>
<evidence type="ECO:0000313" key="8">
    <source>
        <dbReference type="Proteomes" id="UP000317909"/>
    </source>
</evidence>
<feature type="transmembrane region" description="Helical" evidence="5">
    <location>
        <begin position="313"/>
        <end position="334"/>
    </location>
</feature>
<dbReference type="PANTHER" id="PTHR39535">
    <property type="entry name" value="SPORULATION-DELAYING PROTEIN SDPB"/>
    <property type="match status" value="1"/>
</dbReference>
<dbReference type="InterPro" id="IPR052964">
    <property type="entry name" value="Sporulation_signal_mat"/>
</dbReference>
<evidence type="ECO:0000256" key="3">
    <source>
        <dbReference type="ARBA" id="ARBA00022989"/>
    </source>
</evidence>
<dbReference type="InterPro" id="IPR053934">
    <property type="entry name" value="HTTM_dom"/>
</dbReference>
<feature type="transmembrane region" description="Helical" evidence="5">
    <location>
        <begin position="201"/>
        <end position="218"/>
    </location>
</feature>
<organism evidence="7 8">
    <name type="scientific">Lacipirellula limnantheis</name>
    <dbReference type="NCBI Taxonomy" id="2528024"/>
    <lineage>
        <taxon>Bacteria</taxon>
        <taxon>Pseudomonadati</taxon>
        <taxon>Planctomycetota</taxon>
        <taxon>Planctomycetia</taxon>
        <taxon>Pirellulales</taxon>
        <taxon>Lacipirellulaceae</taxon>
        <taxon>Lacipirellula</taxon>
    </lineage>
</organism>
<dbReference type="KEGG" id="llh:I41_42770"/>
<dbReference type="Pfam" id="PF05090">
    <property type="entry name" value="HTTM"/>
    <property type="match status" value="1"/>
</dbReference>
<feature type="transmembrane region" description="Helical" evidence="5">
    <location>
        <begin position="249"/>
        <end position="282"/>
    </location>
</feature>
<dbReference type="SMART" id="SM00752">
    <property type="entry name" value="HTTM"/>
    <property type="match status" value="1"/>
</dbReference>
<keyword evidence="2 5" id="KW-0812">Transmembrane</keyword>
<dbReference type="Proteomes" id="UP000317909">
    <property type="component" value="Chromosome"/>
</dbReference>